<dbReference type="Proteomes" id="UP000469452">
    <property type="component" value="Unassembled WGS sequence"/>
</dbReference>
<accession>A0A6A4ZM36</accession>
<dbReference type="EMBL" id="VJMI01018609">
    <property type="protein sequence ID" value="KAF0710088.1"/>
    <property type="molecule type" value="Genomic_DNA"/>
</dbReference>
<evidence type="ECO:0000313" key="3">
    <source>
        <dbReference type="Proteomes" id="UP000469452"/>
    </source>
</evidence>
<comment type="caution">
    <text evidence="2">The sequence shown here is derived from an EMBL/GenBank/DDBJ whole genome shotgun (WGS) entry which is preliminary data.</text>
</comment>
<feature type="region of interest" description="Disordered" evidence="1">
    <location>
        <begin position="1"/>
        <end position="55"/>
    </location>
</feature>
<reference evidence="2 3" key="1">
    <citation type="submission" date="2019-06" db="EMBL/GenBank/DDBJ databases">
        <title>Genomics analysis of Aphanomyces spp. identifies a new class of oomycete effector associated with host adaptation.</title>
        <authorList>
            <person name="Gaulin E."/>
        </authorList>
    </citation>
    <scope>NUCLEOTIDE SEQUENCE [LARGE SCALE GENOMIC DNA]</scope>
    <source>
        <strain evidence="2 3">E</strain>
    </source>
</reference>
<gene>
    <name evidence="2" type="ORF">AaE_012655</name>
</gene>
<proteinExistence type="predicted"/>
<organism evidence="2 3">
    <name type="scientific">Aphanomyces astaci</name>
    <name type="common">Crayfish plague agent</name>
    <dbReference type="NCBI Taxonomy" id="112090"/>
    <lineage>
        <taxon>Eukaryota</taxon>
        <taxon>Sar</taxon>
        <taxon>Stramenopiles</taxon>
        <taxon>Oomycota</taxon>
        <taxon>Saprolegniomycetes</taxon>
        <taxon>Saprolegniales</taxon>
        <taxon>Verrucalvaceae</taxon>
        <taxon>Aphanomyces</taxon>
    </lineage>
</organism>
<dbReference type="AlphaFoldDB" id="A0A6A4ZM36"/>
<evidence type="ECO:0000256" key="1">
    <source>
        <dbReference type="SAM" id="MobiDB-lite"/>
    </source>
</evidence>
<sequence length="112" mass="12053">MPCRHCANAKRLLDGSPDVSPDKIDGVEVSPTRSSQKKMALEGSESEPGDGVNERADVTGQAHRVRIEEVEILSNATPQLSLVEEPDEAIPSTYVVASVRAAPEALRVDFVE</sequence>
<name>A0A6A4ZM36_APHAT</name>
<protein>
    <submittedName>
        <fullName evidence="2">Uncharacterized protein</fullName>
    </submittedName>
</protein>
<evidence type="ECO:0000313" key="2">
    <source>
        <dbReference type="EMBL" id="KAF0710088.1"/>
    </source>
</evidence>